<dbReference type="Proteomes" id="UP001567571">
    <property type="component" value="Unassembled WGS sequence"/>
</dbReference>
<reference evidence="1" key="2">
    <citation type="submission" date="2023-12" db="EMBL/GenBank/DDBJ databases">
        <authorList>
            <person name="Sun Q."/>
            <person name="Inoue M."/>
        </authorList>
    </citation>
    <scope>NUCLEOTIDE SEQUENCE</scope>
    <source>
        <strain evidence="1">JCM 14265</strain>
    </source>
</reference>
<dbReference type="Proteomes" id="UP001501425">
    <property type="component" value="Unassembled WGS sequence"/>
</dbReference>
<evidence type="ECO:0000313" key="4">
    <source>
        <dbReference type="Proteomes" id="UP001567571"/>
    </source>
</evidence>
<name>A0AAV3SRW3_9EURY</name>
<evidence type="ECO:0000313" key="2">
    <source>
        <dbReference type="EMBL" id="MEZ3168787.1"/>
    </source>
</evidence>
<sequence length="67" mass="8199">MPVEIDRSGPGRWRYTCPRGHIRWKHREESFWCVPCDRTPEYESGRYYTIIDQKNRIELPFEEVRVA</sequence>
<gene>
    <name evidence="2" type="ORF">ABNG02_15845</name>
    <name evidence="1" type="ORF">GCM10008994_13190</name>
</gene>
<evidence type="ECO:0000313" key="1">
    <source>
        <dbReference type="EMBL" id="GAA0539442.1"/>
    </source>
</evidence>
<reference evidence="1" key="1">
    <citation type="journal article" date="2014" name="Int. J. Syst. Evol. Microbiol.">
        <title>Complete genome sequence of Corynebacterium casei LMG S-19264T (=DSM 44701T), isolated from a smear-ripened cheese.</title>
        <authorList>
            <consortium name="US DOE Joint Genome Institute (JGI-PGF)"/>
            <person name="Walter F."/>
            <person name="Albersmeier A."/>
            <person name="Kalinowski J."/>
            <person name="Ruckert C."/>
        </authorList>
    </citation>
    <scope>NUCLEOTIDE SEQUENCE</scope>
    <source>
        <strain evidence="1">JCM 14265</strain>
    </source>
</reference>
<evidence type="ECO:0000313" key="3">
    <source>
        <dbReference type="Proteomes" id="UP001501425"/>
    </source>
</evidence>
<proteinExistence type="predicted"/>
<comment type="caution">
    <text evidence="1">The sequence shown here is derived from an EMBL/GenBank/DDBJ whole genome shotgun (WGS) entry which is preliminary data.</text>
</comment>
<dbReference type="RefSeq" id="WP_343777673.1">
    <property type="nucleotide sequence ID" value="NZ_BAAADQ010000005.1"/>
</dbReference>
<dbReference type="EMBL" id="JBEDNW010000010">
    <property type="protein sequence ID" value="MEZ3168787.1"/>
    <property type="molecule type" value="Genomic_DNA"/>
</dbReference>
<reference evidence="2 4" key="3">
    <citation type="submission" date="2024-06" db="EMBL/GenBank/DDBJ databases">
        <title>Halorubrum miltondacostae sp. nov., a potential PHA producer isolated from an inland solar saltern in Rio Maior, Portugal.</title>
        <authorList>
            <person name="Albuquerque L."/>
            <person name="Viver T."/>
            <person name="Barroso C."/>
            <person name="Claudino R."/>
            <person name="Galvan M."/>
            <person name="Simoes G."/>
            <person name="Lobo Da Cunha A."/>
            <person name="Egas C."/>
        </authorList>
    </citation>
    <scope>NUCLEOTIDE SEQUENCE [LARGE SCALE GENOMIC DNA]</scope>
    <source>
        <strain evidence="2 4">DSM 18646</strain>
    </source>
</reference>
<organism evidence="1 3">
    <name type="scientific">Halorubrum ejinorense</name>
    <dbReference type="NCBI Taxonomy" id="425309"/>
    <lineage>
        <taxon>Archaea</taxon>
        <taxon>Methanobacteriati</taxon>
        <taxon>Methanobacteriota</taxon>
        <taxon>Stenosarchaea group</taxon>
        <taxon>Halobacteria</taxon>
        <taxon>Halobacteriales</taxon>
        <taxon>Haloferacaceae</taxon>
        <taxon>Halorubrum</taxon>
    </lineage>
</organism>
<keyword evidence="4" id="KW-1185">Reference proteome</keyword>
<dbReference type="AlphaFoldDB" id="A0AAV3SRW3"/>
<dbReference type="EMBL" id="BAAADQ010000005">
    <property type="protein sequence ID" value="GAA0539442.1"/>
    <property type="molecule type" value="Genomic_DNA"/>
</dbReference>
<accession>A0AAV3SRW3</accession>
<protein>
    <submittedName>
        <fullName evidence="1">Uncharacterized protein</fullName>
    </submittedName>
</protein>